<comment type="caution">
    <text evidence="2">The sequence shown here is derived from an EMBL/GenBank/DDBJ whole genome shotgun (WGS) entry which is preliminary data.</text>
</comment>
<feature type="chain" id="PRO_5040802774" evidence="1">
    <location>
        <begin position="25"/>
        <end position="324"/>
    </location>
</feature>
<dbReference type="AlphaFoldDB" id="A0A9X2IUM6"/>
<evidence type="ECO:0000256" key="1">
    <source>
        <dbReference type="SAM" id="SignalP"/>
    </source>
</evidence>
<proteinExistence type="predicted"/>
<dbReference type="RefSeq" id="WP_251945524.1">
    <property type="nucleotide sequence ID" value="NZ_JAMRYM010000037.1"/>
</dbReference>
<protein>
    <submittedName>
        <fullName evidence="2">Uncharacterized protein</fullName>
    </submittedName>
</protein>
<dbReference type="PROSITE" id="PS51257">
    <property type="entry name" value="PROKAR_LIPOPROTEIN"/>
    <property type="match status" value="1"/>
</dbReference>
<feature type="signal peptide" evidence="1">
    <location>
        <begin position="1"/>
        <end position="24"/>
    </location>
</feature>
<dbReference type="Proteomes" id="UP001155240">
    <property type="component" value="Unassembled WGS sequence"/>
</dbReference>
<sequence length="324" mass="35632">MIRRRLPVLVLLPLASVLALTACSAPDGGDAPQEASPLTEYLGALYGTDRSLEQQQEEFAEQERAREDLVAACMKEQGFDYTPNPQSAASVTTGSGEWEPEDREWVAQYGYGVVDFPGRDEPVEADEEYVDLNADYMASLSESERAAYQEALTGPPVPEDQAGEDGSYEYDWAASGCFGSAQHELDTRDPVRASEHEPLMDALSEFYSSQATAPGLVDLNAEWSSCMTDAGHPGFAVQFDARNSIVAEVSAFREASDEPIEDSDPKLQKLAEKEIALALADLDCREKTDYRAEEKKVQVEQERRFIADHQAELDALKADVEQGD</sequence>
<accession>A0A9X2IUM6</accession>
<keyword evidence="1" id="KW-0732">Signal</keyword>
<organism evidence="2 3">
    <name type="scientific">Rathayibacter rubneri</name>
    <dbReference type="NCBI Taxonomy" id="2950106"/>
    <lineage>
        <taxon>Bacteria</taxon>
        <taxon>Bacillati</taxon>
        <taxon>Actinomycetota</taxon>
        <taxon>Actinomycetes</taxon>
        <taxon>Micrococcales</taxon>
        <taxon>Microbacteriaceae</taxon>
        <taxon>Rathayibacter</taxon>
    </lineage>
</organism>
<gene>
    <name evidence="2" type="ORF">NB037_10090</name>
</gene>
<evidence type="ECO:0000313" key="3">
    <source>
        <dbReference type="Proteomes" id="UP001155240"/>
    </source>
</evidence>
<reference evidence="2" key="1">
    <citation type="submission" date="2022-06" db="EMBL/GenBank/DDBJ databases">
        <title>Whole genome shotgun sequencing (WGS) of Rathayibacter sp. ZW T2_19, isolated from stored onions (Allium cepa).</title>
        <authorList>
            <person name="Stoll D.A."/>
            <person name="Huch M."/>
        </authorList>
    </citation>
    <scope>NUCLEOTIDE SEQUENCE</scope>
    <source>
        <strain evidence="2">ZW T2_19</strain>
    </source>
</reference>
<name>A0A9X2IUM6_9MICO</name>
<keyword evidence="3" id="KW-1185">Reference proteome</keyword>
<evidence type="ECO:0000313" key="2">
    <source>
        <dbReference type="EMBL" id="MCM6762764.1"/>
    </source>
</evidence>
<dbReference type="EMBL" id="JAMRYM010000037">
    <property type="protein sequence ID" value="MCM6762764.1"/>
    <property type="molecule type" value="Genomic_DNA"/>
</dbReference>